<comment type="caution">
    <text evidence="10">The sequence shown here is derived from an EMBL/GenBank/DDBJ whole genome shotgun (WGS) entry which is preliminary data.</text>
</comment>
<evidence type="ECO:0000259" key="9">
    <source>
        <dbReference type="Pfam" id="PF04413"/>
    </source>
</evidence>
<evidence type="ECO:0000256" key="5">
    <source>
        <dbReference type="ARBA" id="ARBA00031445"/>
    </source>
</evidence>
<comment type="similarity">
    <text evidence="8">Belongs to the glycosyltransferase group 1 family.</text>
</comment>
<dbReference type="EC" id="2.4.99.12" evidence="2 8"/>
<dbReference type="InterPro" id="IPR039901">
    <property type="entry name" value="Kdotransferase"/>
</dbReference>
<dbReference type="OrthoDB" id="9789797at2"/>
<keyword evidence="8" id="KW-1003">Cell membrane</keyword>
<dbReference type="InterPro" id="IPR007507">
    <property type="entry name" value="Glycos_transf_N"/>
</dbReference>
<reference evidence="10 11" key="1">
    <citation type="submission" date="2019-02" db="EMBL/GenBank/DDBJ databases">
        <title>Bacterial novel species Emticicia sp. 17J42-9 isolated from soil.</title>
        <authorList>
            <person name="Jung H.-Y."/>
        </authorList>
    </citation>
    <scope>NUCLEOTIDE SEQUENCE [LARGE SCALE GENOMIC DNA]</scope>
    <source>
        <strain evidence="10 11">17J42-9</strain>
    </source>
</reference>
<proteinExistence type="inferred from homology"/>
<protein>
    <recommendedName>
        <fullName evidence="3 8">3-deoxy-D-manno-octulosonic acid transferase</fullName>
        <shortName evidence="8">Kdo transferase</shortName>
        <ecNumber evidence="2 8">2.4.99.12</ecNumber>
    </recommendedName>
    <alternativeName>
        <fullName evidence="5 8">Lipid IV(A) 3-deoxy-D-manno-octulosonic acid transferase</fullName>
    </alternativeName>
</protein>
<dbReference type="EMBL" id="SEWF01000086">
    <property type="protein sequence ID" value="RYU91847.1"/>
    <property type="molecule type" value="Genomic_DNA"/>
</dbReference>
<name>A0A4Q5LR04_9BACT</name>
<dbReference type="GO" id="GO:0009244">
    <property type="term" value="P:lipopolysaccharide core region biosynthetic process"/>
    <property type="evidence" value="ECO:0007669"/>
    <property type="project" value="UniProtKB-UniRule"/>
</dbReference>
<dbReference type="UniPathway" id="UPA00958"/>
<evidence type="ECO:0000256" key="2">
    <source>
        <dbReference type="ARBA" id="ARBA00012621"/>
    </source>
</evidence>
<dbReference type="PANTHER" id="PTHR42755:SF1">
    <property type="entry name" value="3-DEOXY-D-MANNO-OCTULOSONIC ACID TRANSFERASE, MITOCHONDRIAL-RELATED"/>
    <property type="match status" value="1"/>
</dbReference>
<feature type="active site" description="Proton acceptor" evidence="7">
    <location>
        <position position="68"/>
    </location>
</feature>
<dbReference type="AlphaFoldDB" id="A0A4Q5LR04"/>
<keyword evidence="8" id="KW-0472">Membrane</keyword>
<gene>
    <name evidence="10" type="ORF">EWM59_26450</name>
</gene>
<evidence type="ECO:0000256" key="1">
    <source>
        <dbReference type="ARBA" id="ARBA00004713"/>
    </source>
</evidence>
<comment type="subcellular location">
    <subcellularLocation>
        <location evidence="8">Cell membrane</location>
    </subcellularLocation>
</comment>
<organism evidence="10 11">
    <name type="scientific">Emticicia agri</name>
    <dbReference type="NCBI Taxonomy" id="2492393"/>
    <lineage>
        <taxon>Bacteria</taxon>
        <taxon>Pseudomonadati</taxon>
        <taxon>Bacteroidota</taxon>
        <taxon>Cytophagia</taxon>
        <taxon>Cytophagales</taxon>
        <taxon>Leadbetterellaceae</taxon>
        <taxon>Emticicia</taxon>
    </lineage>
</organism>
<comment type="catalytic activity">
    <reaction evidence="6 8">
        <text>lipid IVA (E. coli) + CMP-3-deoxy-beta-D-manno-octulosonate = alpha-Kdo-(2-&gt;6)-lipid IVA (E. coli) + CMP + H(+)</text>
        <dbReference type="Rhea" id="RHEA:28066"/>
        <dbReference type="ChEBI" id="CHEBI:15378"/>
        <dbReference type="ChEBI" id="CHEBI:58603"/>
        <dbReference type="ChEBI" id="CHEBI:60364"/>
        <dbReference type="ChEBI" id="CHEBI:60377"/>
        <dbReference type="ChEBI" id="CHEBI:85987"/>
        <dbReference type="EC" id="2.4.99.12"/>
    </reaction>
</comment>
<evidence type="ECO:0000256" key="6">
    <source>
        <dbReference type="ARBA" id="ARBA00049183"/>
    </source>
</evidence>
<evidence type="ECO:0000256" key="8">
    <source>
        <dbReference type="RuleBase" id="RU365103"/>
    </source>
</evidence>
<evidence type="ECO:0000313" key="10">
    <source>
        <dbReference type="EMBL" id="RYU91847.1"/>
    </source>
</evidence>
<dbReference type="Proteomes" id="UP000293162">
    <property type="component" value="Unassembled WGS sequence"/>
</dbReference>
<evidence type="ECO:0000256" key="7">
    <source>
        <dbReference type="PIRSR" id="PIRSR639901-1"/>
    </source>
</evidence>
<dbReference type="Pfam" id="PF04413">
    <property type="entry name" value="Glycos_transf_N"/>
    <property type="match status" value="1"/>
</dbReference>
<accession>A0A4Q5LR04</accession>
<evidence type="ECO:0000256" key="4">
    <source>
        <dbReference type="ARBA" id="ARBA00022679"/>
    </source>
</evidence>
<evidence type="ECO:0000256" key="3">
    <source>
        <dbReference type="ARBA" id="ARBA00019077"/>
    </source>
</evidence>
<dbReference type="RefSeq" id="WP_130024231.1">
    <property type="nucleotide sequence ID" value="NZ_SEWF01000086.1"/>
</dbReference>
<evidence type="ECO:0000313" key="11">
    <source>
        <dbReference type="Proteomes" id="UP000293162"/>
    </source>
</evidence>
<comment type="function">
    <text evidence="8">Involved in lipopolysaccharide (LPS) biosynthesis. Catalyzes the transfer of 3-deoxy-D-manno-octulosonate (Kdo) residue(s) from CMP-Kdo to lipid IV(A), the tetraacyldisaccharide-1,4'-bisphosphate precursor of lipid A.</text>
</comment>
<sequence length="423" mass="49004">MLLDFLYNLSIHAYGLLLKLIAPFNKKAKLWVEGRDKLFHKIKSDAERRQLRSRRARVAWFHCASLGEFEQGRPVIEAFRKQYPDYKIVLTFFSPSGYEIRKNYSGVDYIYYLPADTPENAKMFVKIIEPAIAFFVKYEFWKNYLTELEKCKVPVILFSAIFRPEQVFFKFYGGFYRELLHKFNHILVQNESSSDLLKSIDINNATLAGDTRFDRVKQIVDNRKAIQVVEQFKNGHQIFIIGSAWQTDMDVLIPLMNELKDDTKFIVAPHEIHDAEIDIWRKQLTAKSVLFSDTDEVKDLASYEVLFIDNIGMLSSLYQYAEYAFIGGSFGKGLHNILEAATFGMPVFFGNQSYQKFQEANELIHLGGAFPVENMEELKTLYQRLKADEKKRAKAADICSNYVLSNVGATRKIMEVVETIVKK</sequence>
<keyword evidence="8" id="KW-0448">Lipopolysaccharide biosynthesis</keyword>
<feature type="domain" description="3-deoxy-D-manno-octulosonic-acid transferase N-terminal" evidence="9">
    <location>
        <begin position="53"/>
        <end position="214"/>
    </location>
</feature>
<dbReference type="Gene3D" id="3.40.50.11720">
    <property type="entry name" value="3-Deoxy-D-manno-octulosonic-acid transferase, N-terminal domain"/>
    <property type="match status" value="1"/>
</dbReference>
<dbReference type="GO" id="GO:0005886">
    <property type="term" value="C:plasma membrane"/>
    <property type="evidence" value="ECO:0007669"/>
    <property type="project" value="UniProtKB-SubCell"/>
</dbReference>
<dbReference type="GO" id="GO:0043842">
    <property type="term" value="F:Kdo transferase activity"/>
    <property type="evidence" value="ECO:0007669"/>
    <property type="project" value="UniProtKB-EC"/>
</dbReference>
<comment type="pathway">
    <text evidence="1 8">Bacterial outer membrane biogenesis; LPS core biosynthesis.</text>
</comment>
<keyword evidence="11" id="KW-1185">Reference proteome</keyword>
<dbReference type="GO" id="GO:0009245">
    <property type="term" value="P:lipid A biosynthetic process"/>
    <property type="evidence" value="ECO:0007669"/>
    <property type="project" value="TreeGrafter"/>
</dbReference>
<keyword evidence="4 8" id="KW-0808">Transferase</keyword>
<dbReference type="Gene3D" id="3.40.50.2000">
    <property type="entry name" value="Glycogen Phosphorylase B"/>
    <property type="match status" value="1"/>
</dbReference>
<dbReference type="SUPFAM" id="SSF53756">
    <property type="entry name" value="UDP-Glycosyltransferase/glycogen phosphorylase"/>
    <property type="match status" value="1"/>
</dbReference>
<dbReference type="PANTHER" id="PTHR42755">
    <property type="entry name" value="3-DEOXY-MANNO-OCTULOSONATE CYTIDYLYLTRANSFERASE"/>
    <property type="match status" value="1"/>
</dbReference>
<dbReference type="InterPro" id="IPR038107">
    <property type="entry name" value="Glycos_transf_N_sf"/>
</dbReference>